<dbReference type="InterPro" id="IPR011009">
    <property type="entry name" value="Kinase-like_dom_sf"/>
</dbReference>
<dbReference type="KEGG" id="mri:Mal4_37020"/>
<keyword evidence="4" id="KW-0067">ATP-binding</keyword>
<dbReference type="InterPro" id="IPR008266">
    <property type="entry name" value="Tyr_kinase_AS"/>
</dbReference>
<keyword evidence="2" id="KW-0547">Nucleotide-binding</keyword>
<dbReference type="GO" id="GO:0004674">
    <property type="term" value="F:protein serine/threonine kinase activity"/>
    <property type="evidence" value="ECO:0007669"/>
    <property type="project" value="UniProtKB-EC"/>
</dbReference>
<dbReference type="EMBL" id="CP036275">
    <property type="protein sequence ID" value="QDU39360.1"/>
    <property type="molecule type" value="Genomic_DNA"/>
</dbReference>
<accession>A0A517ZA98</accession>
<dbReference type="EC" id="2.7.11.1" evidence="7"/>
<dbReference type="Proteomes" id="UP000320496">
    <property type="component" value="Chromosome"/>
</dbReference>
<keyword evidence="8" id="KW-1185">Reference proteome</keyword>
<gene>
    <name evidence="7" type="primary">prkC_17</name>
    <name evidence="7" type="ORF">Mal4_37020</name>
</gene>
<evidence type="ECO:0000256" key="3">
    <source>
        <dbReference type="ARBA" id="ARBA00022777"/>
    </source>
</evidence>
<dbReference type="RefSeq" id="WP_145370550.1">
    <property type="nucleotide sequence ID" value="NZ_CP036275.1"/>
</dbReference>
<dbReference type="OrthoDB" id="207474at2"/>
<feature type="region of interest" description="Disordered" evidence="5">
    <location>
        <begin position="742"/>
        <end position="778"/>
    </location>
</feature>
<dbReference type="PANTHER" id="PTHR43289">
    <property type="entry name" value="MITOGEN-ACTIVATED PROTEIN KINASE KINASE KINASE 20-RELATED"/>
    <property type="match status" value="1"/>
</dbReference>
<dbReference type="SUPFAM" id="SSF56112">
    <property type="entry name" value="Protein kinase-like (PK-like)"/>
    <property type="match status" value="1"/>
</dbReference>
<dbReference type="PROSITE" id="PS50011">
    <property type="entry name" value="PROTEIN_KINASE_DOM"/>
    <property type="match status" value="1"/>
</dbReference>
<evidence type="ECO:0000259" key="6">
    <source>
        <dbReference type="PROSITE" id="PS50011"/>
    </source>
</evidence>
<evidence type="ECO:0000256" key="1">
    <source>
        <dbReference type="ARBA" id="ARBA00022679"/>
    </source>
</evidence>
<reference evidence="7 8" key="1">
    <citation type="submission" date="2019-02" db="EMBL/GenBank/DDBJ databases">
        <title>Deep-cultivation of Planctomycetes and their phenomic and genomic characterization uncovers novel biology.</title>
        <authorList>
            <person name="Wiegand S."/>
            <person name="Jogler M."/>
            <person name="Boedeker C."/>
            <person name="Pinto D."/>
            <person name="Vollmers J."/>
            <person name="Rivas-Marin E."/>
            <person name="Kohn T."/>
            <person name="Peeters S.H."/>
            <person name="Heuer A."/>
            <person name="Rast P."/>
            <person name="Oberbeckmann S."/>
            <person name="Bunk B."/>
            <person name="Jeske O."/>
            <person name="Meyerdierks A."/>
            <person name="Storesund J.E."/>
            <person name="Kallscheuer N."/>
            <person name="Luecker S."/>
            <person name="Lage O.M."/>
            <person name="Pohl T."/>
            <person name="Merkel B.J."/>
            <person name="Hornburger P."/>
            <person name="Mueller R.-W."/>
            <person name="Bruemmer F."/>
            <person name="Labrenz M."/>
            <person name="Spormann A.M."/>
            <person name="Op den Camp H."/>
            <person name="Overmann J."/>
            <person name="Amann R."/>
            <person name="Jetten M.S.M."/>
            <person name="Mascher T."/>
            <person name="Medema M.H."/>
            <person name="Devos D.P."/>
            <person name="Kaster A.-K."/>
            <person name="Ovreas L."/>
            <person name="Rohde M."/>
            <person name="Galperin M.Y."/>
            <person name="Jogler C."/>
        </authorList>
    </citation>
    <scope>NUCLEOTIDE SEQUENCE [LARGE SCALE GENOMIC DNA]</scope>
    <source>
        <strain evidence="7 8">Mal4</strain>
    </source>
</reference>
<evidence type="ECO:0000256" key="5">
    <source>
        <dbReference type="SAM" id="MobiDB-lite"/>
    </source>
</evidence>
<proteinExistence type="predicted"/>
<dbReference type="Gene3D" id="1.10.510.10">
    <property type="entry name" value="Transferase(Phosphotransferase) domain 1"/>
    <property type="match status" value="1"/>
</dbReference>
<dbReference type="GO" id="GO:0005524">
    <property type="term" value="F:ATP binding"/>
    <property type="evidence" value="ECO:0007669"/>
    <property type="project" value="UniProtKB-KW"/>
</dbReference>
<evidence type="ECO:0000256" key="2">
    <source>
        <dbReference type="ARBA" id="ARBA00022741"/>
    </source>
</evidence>
<feature type="compositionally biased region" description="Low complexity" evidence="5">
    <location>
        <begin position="422"/>
        <end position="433"/>
    </location>
</feature>
<dbReference type="AlphaFoldDB" id="A0A517ZA98"/>
<organism evidence="7 8">
    <name type="scientific">Maioricimonas rarisocia</name>
    <dbReference type="NCBI Taxonomy" id="2528026"/>
    <lineage>
        <taxon>Bacteria</taxon>
        <taxon>Pseudomonadati</taxon>
        <taxon>Planctomycetota</taxon>
        <taxon>Planctomycetia</taxon>
        <taxon>Planctomycetales</taxon>
        <taxon>Planctomycetaceae</taxon>
        <taxon>Maioricimonas</taxon>
    </lineage>
</organism>
<evidence type="ECO:0000313" key="7">
    <source>
        <dbReference type="EMBL" id="QDU39360.1"/>
    </source>
</evidence>
<evidence type="ECO:0000313" key="8">
    <source>
        <dbReference type="Proteomes" id="UP000320496"/>
    </source>
</evidence>
<dbReference type="PROSITE" id="PS00109">
    <property type="entry name" value="PROTEIN_KINASE_TYR"/>
    <property type="match status" value="1"/>
</dbReference>
<name>A0A517ZA98_9PLAN</name>
<dbReference type="InterPro" id="IPR000719">
    <property type="entry name" value="Prot_kinase_dom"/>
</dbReference>
<sequence length="778" mass="82655">MDSVQAPSQELLTALKELSLCSPAEIQRSRRRVSRLARSLPAFDSVWIDALMQQGSLTPFQARHLHAGHADQLRIGPCVLLAQSGTSDGRATTYVARHLPTGQRCLLTTFRSPADTRRQAVQRLRQFLEVATDLSHPTIAIPQGCDESDDALIVVTPFVDGPSLDALLLRRGRYPVDVVIAVARQIVDGLARLEAAGLLHGDVRLRNVVLTERGDAVLLHAGVLASMNPELTIHAELPPSCYDGTAPERIGTGQPATTAGDLYAFGCLLWELVCGRPPFPTGDPLAKLAAHQSRDVVDVREWAPDTPAALAETIAALTQRDPERRPQSFQQLATHLGRPTSGARQTVARFRSAFDLPAVAGMRPGEPSWSPARKLVLTAAACLAMVAGFGALRPETGQDLLLQIVSHMPASLQQPLAGTVPASGDDASEAASGEIEDDATDASNGLALPTVPRQGVIVLDQPGPYRASDIATVGSLTVRGVPGSRPVIRIDEQPLRLWAEHVTLENVDLVADSPVGLLQVESQSLTLRNCIIRSASSGPATLNRLATVNRSATVTWRAIDEQDPTAGQLVCENVAFVGDGAGLTALSRTAGLTVANVLKLGTGPLFEVPSATRLTAERVTLRESGGLLRLVVADAASVRGIFLELVDCAFALPASGAALVELVTAGDLPEPLPGMQIVGEGSLLMAGTTVFGRFDPTEGLLEPLESSHLDIDGLLIDEFTFVGRDVRDVASAQIDRWQAIRRSPDAPGFDPRPILKAASTPYNSEPSRTVAAPLRPPM</sequence>
<dbReference type="PANTHER" id="PTHR43289:SF33">
    <property type="entry name" value="SERINE_THREONINE KINASE 31"/>
    <property type="match status" value="1"/>
</dbReference>
<dbReference type="Pfam" id="PF00069">
    <property type="entry name" value="Pkinase"/>
    <property type="match status" value="1"/>
</dbReference>
<protein>
    <submittedName>
        <fullName evidence="7">Serine/threonine-protein kinase PrkC</fullName>
        <ecNumber evidence="7">2.7.11.1</ecNumber>
    </submittedName>
</protein>
<keyword evidence="3 7" id="KW-0418">Kinase</keyword>
<feature type="region of interest" description="Disordered" evidence="5">
    <location>
        <begin position="415"/>
        <end position="440"/>
    </location>
</feature>
<feature type="domain" description="Protein kinase" evidence="6">
    <location>
        <begin position="79"/>
        <end position="338"/>
    </location>
</feature>
<dbReference type="CDD" id="cd14014">
    <property type="entry name" value="STKc_PknB_like"/>
    <property type="match status" value="1"/>
</dbReference>
<evidence type="ECO:0000256" key="4">
    <source>
        <dbReference type="ARBA" id="ARBA00022840"/>
    </source>
</evidence>
<keyword evidence="1 7" id="KW-0808">Transferase</keyword>